<comment type="caution">
    <text evidence="7">The sequence shown here is derived from an EMBL/GenBank/DDBJ whole genome shotgun (WGS) entry which is preliminary data.</text>
</comment>
<gene>
    <name evidence="7" type="ORF">AWW66_04300</name>
</gene>
<name>A0A136PY99_9ACTN</name>
<dbReference type="GO" id="GO:0032259">
    <property type="term" value="P:methylation"/>
    <property type="evidence" value="ECO:0007669"/>
    <property type="project" value="UniProtKB-KW"/>
</dbReference>
<feature type="domain" description="Methyltransferase small" evidence="6">
    <location>
        <begin position="81"/>
        <end position="193"/>
    </location>
</feature>
<dbReference type="Pfam" id="PF05175">
    <property type="entry name" value="MTS"/>
    <property type="match status" value="1"/>
</dbReference>
<accession>A0A136PY99</accession>
<keyword evidence="8" id="KW-1185">Reference proteome</keyword>
<dbReference type="EMBL" id="LRQV01000008">
    <property type="protein sequence ID" value="KXK63166.1"/>
    <property type="molecule type" value="Genomic_DNA"/>
</dbReference>
<dbReference type="Gene3D" id="1.10.8.10">
    <property type="entry name" value="DNA helicase RuvA subunit, C-terminal domain"/>
    <property type="match status" value="1"/>
</dbReference>
<dbReference type="SUPFAM" id="SSF53335">
    <property type="entry name" value="S-adenosyl-L-methionine-dependent methyltransferases"/>
    <property type="match status" value="1"/>
</dbReference>
<dbReference type="AlphaFoldDB" id="A0A136PY99"/>
<dbReference type="PANTHER" id="PTHR18895:SF74">
    <property type="entry name" value="MTRF1L RELEASE FACTOR GLUTAMINE METHYLTRANSFERASE"/>
    <property type="match status" value="1"/>
</dbReference>
<dbReference type="NCBIfam" id="TIGR00536">
    <property type="entry name" value="hemK_fam"/>
    <property type="match status" value="1"/>
</dbReference>
<evidence type="ECO:0000256" key="2">
    <source>
        <dbReference type="ARBA" id="ARBA00022603"/>
    </source>
</evidence>
<evidence type="ECO:0000259" key="6">
    <source>
        <dbReference type="Pfam" id="PF05175"/>
    </source>
</evidence>
<evidence type="ECO:0000256" key="3">
    <source>
        <dbReference type="ARBA" id="ARBA00022679"/>
    </source>
</evidence>
<dbReference type="InterPro" id="IPR050320">
    <property type="entry name" value="N5-glutamine_MTase"/>
</dbReference>
<evidence type="ECO:0000256" key="1">
    <source>
        <dbReference type="ARBA" id="ARBA00012771"/>
    </source>
</evidence>
<dbReference type="InterPro" id="IPR007848">
    <property type="entry name" value="Small_mtfrase_dom"/>
</dbReference>
<dbReference type="InterPro" id="IPR004556">
    <property type="entry name" value="HemK-like"/>
</dbReference>
<comment type="catalytic activity">
    <reaction evidence="5">
        <text>L-glutaminyl-[peptide chain release factor] + S-adenosyl-L-methionine = N(5)-methyl-L-glutaminyl-[peptide chain release factor] + S-adenosyl-L-homocysteine + H(+)</text>
        <dbReference type="Rhea" id="RHEA:42896"/>
        <dbReference type="Rhea" id="RHEA-COMP:10271"/>
        <dbReference type="Rhea" id="RHEA-COMP:10272"/>
        <dbReference type="ChEBI" id="CHEBI:15378"/>
        <dbReference type="ChEBI" id="CHEBI:30011"/>
        <dbReference type="ChEBI" id="CHEBI:57856"/>
        <dbReference type="ChEBI" id="CHEBI:59789"/>
        <dbReference type="ChEBI" id="CHEBI:61891"/>
        <dbReference type="EC" id="2.1.1.297"/>
    </reaction>
</comment>
<dbReference type="GO" id="GO:0102559">
    <property type="term" value="F:peptide chain release factor N(5)-glutamine methyltransferase activity"/>
    <property type="evidence" value="ECO:0007669"/>
    <property type="project" value="UniProtKB-EC"/>
</dbReference>
<sequence length="261" mass="27083">MVSPRTDRPTLVQRLRAAGCVYAEDEAELLLAAAASTGALAGLVERRIAGEPLEHVLGWAEFCGLRVRVDAGVFVPRSRTALVVEAAVAATGPAPAVVDLCCGSGATTLALAHRLACRWLAAVDLDPAAVDCARGNLAPLGVPVFQGDLFDPLPERWRGRLDLVVANAPYVPSGAVAMMPAEARLHEARLALDGGPDGLAVLRRVAAQAARWLAPGGHLAVEVAADQAGALQAALRGYGLEPRVVRSADLDATALVARRPP</sequence>
<evidence type="ECO:0000256" key="5">
    <source>
        <dbReference type="ARBA" id="ARBA00048391"/>
    </source>
</evidence>
<dbReference type="InterPro" id="IPR022446">
    <property type="entry name" value="MeTrfrase_put"/>
</dbReference>
<organism evidence="7 8">
    <name type="scientific">Micromonospora rosaria</name>
    <dbReference type="NCBI Taxonomy" id="47874"/>
    <lineage>
        <taxon>Bacteria</taxon>
        <taxon>Bacillati</taxon>
        <taxon>Actinomycetota</taxon>
        <taxon>Actinomycetes</taxon>
        <taxon>Micromonosporales</taxon>
        <taxon>Micromonosporaceae</taxon>
        <taxon>Micromonospora</taxon>
    </lineage>
</organism>
<keyword evidence="2 7" id="KW-0489">Methyltransferase</keyword>
<dbReference type="RefSeq" id="WP_067360113.1">
    <property type="nucleotide sequence ID" value="NZ_JBIUBN010000013.1"/>
</dbReference>
<dbReference type="OrthoDB" id="9800643at2"/>
<dbReference type="Proteomes" id="UP000070620">
    <property type="component" value="Unassembled WGS sequence"/>
</dbReference>
<keyword evidence="4" id="KW-0949">S-adenosyl-L-methionine</keyword>
<evidence type="ECO:0000256" key="4">
    <source>
        <dbReference type="ARBA" id="ARBA00022691"/>
    </source>
</evidence>
<evidence type="ECO:0000313" key="7">
    <source>
        <dbReference type="EMBL" id="KXK63166.1"/>
    </source>
</evidence>
<keyword evidence="3" id="KW-0808">Transferase</keyword>
<dbReference type="Gene3D" id="3.40.50.150">
    <property type="entry name" value="Vaccinia Virus protein VP39"/>
    <property type="match status" value="1"/>
</dbReference>
<protein>
    <recommendedName>
        <fullName evidence="1">peptide chain release factor N(5)-glutamine methyltransferase</fullName>
        <ecNumber evidence="1">2.1.1.297</ecNumber>
    </recommendedName>
</protein>
<dbReference type="EC" id="2.1.1.297" evidence="1"/>
<evidence type="ECO:0000313" key="8">
    <source>
        <dbReference type="Proteomes" id="UP000070620"/>
    </source>
</evidence>
<dbReference type="NCBIfam" id="TIGR03704">
    <property type="entry name" value="PrmC_rel_meth"/>
    <property type="match status" value="1"/>
</dbReference>
<proteinExistence type="predicted"/>
<reference evidence="7 8" key="1">
    <citation type="submission" date="2016-01" db="EMBL/GenBank/DDBJ databases">
        <title>Whole genome sequence and analysis of Micromonospora rosaria DSM 803, which can produce antibacterial substance rosamicin.</title>
        <authorList>
            <person name="Yang H."/>
            <person name="He X."/>
            <person name="Zhu D."/>
        </authorList>
    </citation>
    <scope>NUCLEOTIDE SEQUENCE [LARGE SCALE GENOMIC DNA]</scope>
    <source>
        <strain evidence="7 8">DSM 803</strain>
    </source>
</reference>
<dbReference type="PANTHER" id="PTHR18895">
    <property type="entry name" value="HEMK METHYLTRANSFERASE"/>
    <property type="match status" value="1"/>
</dbReference>
<dbReference type="CDD" id="cd02440">
    <property type="entry name" value="AdoMet_MTases"/>
    <property type="match status" value="1"/>
</dbReference>
<dbReference type="InterPro" id="IPR029063">
    <property type="entry name" value="SAM-dependent_MTases_sf"/>
</dbReference>